<sequence>MPRNFCKWRSFFLRKISVHDVKYFSNFLIKAYHGNTFIKKDTLYVYRENMMRSRREGGVSPVIGTILLVAITVVLVAIAGAMVLGFGDAVSGGKIIGVVPHTTGDDAKPLQLTFWGEDLVKMKGVQVAVATAEGVRIGSPVDNKTVFSDGVPVLIEFDESFAEGEYPMAITATFDDKTEQVIYTGKIRIGAIGKYLPEAKNRATPVIVIDNYKTIKDTKIAELRAIVLETEKNEPYKIIEYRWDFGDGNSSRNSVNNTIHQYAKKAGNYTVTLEIVYDDMTKNTANTTIIFEDGDSIETYLSDFKFTHPTGYHSTKLFHSSIVEMDHRLIQNDTVTLSIYLKTDQQMIDSKNGDKIGNVLSWDIIIEKSDSAGGNNRYTNTTVKPKGENNYQYKWSEIFNVGSNTWDPKKVEPGNSYTITLTLNLKDEPQLTREVKVIVY</sequence>
<dbReference type="PROSITE" id="PS50093">
    <property type="entry name" value="PKD"/>
    <property type="match status" value="1"/>
</dbReference>
<dbReference type="Proteomes" id="UP001283212">
    <property type="component" value="Unassembled WGS sequence"/>
</dbReference>
<dbReference type="Pfam" id="PF07790">
    <property type="entry name" value="Pilin_N"/>
    <property type="match status" value="1"/>
</dbReference>
<gene>
    <name evidence="3" type="ORF">McpCs1_00400</name>
</gene>
<evidence type="ECO:0000313" key="3">
    <source>
        <dbReference type="EMBL" id="MDV0442698.1"/>
    </source>
</evidence>
<dbReference type="InterPro" id="IPR013373">
    <property type="entry name" value="Flagellin/pilin_N_arc"/>
</dbReference>
<feature type="transmembrane region" description="Helical" evidence="1">
    <location>
        <begin position="59"/>
        <end position="86"/>
    </location>
</feature>
<proteinExistence type="predicted"/>
<evidence type="ECO:0000313" key="4">
    <source>
        <dbReference type="Proteomes" id="UP001283212"/>
    </source>
</evidence>
<keyword evidence="4" id="KW-1185">Reference proteome</keyword>
<dbReference type="Gene3D" id="2.60.40.10">
    <property type="entry name" value="Immunoglobulins"/>
    <property type="match status" value="1"/>
</dbReference>
<evidence type="ECO:0000259" key="2">
    <source>
        <dbReference type="PROSITE" id="PS50093"/>
    </source>
</evidence>
<reference evidence="3 4" key="1">
    <citation type="submission" date="2023-06" db="EMBL/GenBank/DDBJ databases">
        <title>Genome sequence of Methancorpusculaceae sp. Cs1.</title>
        <authorList>
            <person name="Protasov E."/>
            <person name="Platt K."/>
            <person name="Poehlein A."/>
            <person name="Daniel R."/>
            <person name="Brune A."/>
        </authorList>
    </citation>
    <scope>NUCLEOTIDE SEQUENCE [LARGE SCALE GENOMIC DNA]</scope>
    <source>
        <strain evidence="3 4">Cs1</strain>
    </source>
</reference>
<dbReference type="InterPro" id="IPR000601">
    <property type="entry name" value="PKD_dom"/>
</dbReference>
<dbReference type="NCBIfam" id="TIGR02537">
    <property type="entry name" value="arch_flag_Nterm"/>
    <property type="match status" value="1"/>
</dbReference>
<dbReference type="InterPro" id="IPR013783">
    <property type="entry name" value="Ig-like_fold"/>
</dbReference>
<organism evidence="3 4">
    <name type="scientific">Methanorbis rubei</name>
    <dbReference type="NCBI Taxonomy" id="3028300"/>
    <lineage>
        <taxon>Archaea</taxon>
        <taxon>Methanobacteriati</taxon>
        <taxon>Methanobacteriota</taxon>
        <taxon>Stenosarchaea group</taxon>
        <taxon>Methanomicrobia</taxon>
        <taxon>Methanomicrobiales</taxon>
        <taxon>Methanocorpusculaceae</taxon>
        <taxon>Methanorbis</taxon>
    </lineage>
</organism>
<keyword evidence="1" id="KW-0812">Transmembrane</keyword>
<feature type="domain" description="PKD" evidence="2">
    <location>
        <begin position="230"/>
        <end position="275"/>
    </location>
</feature>
<dbReference type="InterPro" id="IPR012859">
    <property type="entry name" value="Pilin_N_archaeal"/>
</dbReference>
<protein>
    <recommendedName>
        <fullName evidence="2">PKD domain-containing protein</fullName>
    </recommendedName>
</protein>
<dbReference type="Pfam" id="PF18911">
    <property type="entry name" value="PKD_4"/>
    <property type="match status" value="1"/>
</dbReference>
<dbReference type="SUPFAM" id="SSF49299">
    <property type="entry name" value="PKD domain"/>
    <property type="match status" value="1"/>
</dbReference>
<evidence type="ECO:0000256" key="1">
    <source>
        <dbReference type="SAM" id="Phobius"/>
    </source>
</evidence>
<accession>A0AAE4SBG0</accession>
<dbReference type="InterPro" id="IPR035986">
    <property type="entry name" value="PKD_dom_sf"/>
</dbReference>
<name>A0AAE4SBG0_9EURY</name>
<dbReference type="EMBL" id="JAWDKB010000001">
    <property type="protein sequence ID" value="MDV0442698.1"/>
    <property type="molecule type" value="Genomic_DNA"/>
</dbReference>
<dbReference type="CDD" id="cd00146">
    <property type="entry name" value="PKD"/>
    <property type="match status" value="1"/>
</dbReference>
<comment type="caution">
    <text evidence="3">The sequence shown here is derived from an EMBL/GenBank/DDBJ whole genome shotgun (WGS) entry which is preliminary data.</text>
</comment>
<dbReference type="AlphaFoldDB" id="A0AAE4SBG0"/>
<keyword evidence="1" id="KW-0472">Membrane</keyword>
<keyword evidence="1" id="KW-1133">Transmembrane helix</keyword>